<dbReference type="EMBL" id="QGKV02000759">
    <property type="protein sequence ID" value="KAF3564223.1"/>
    <property type="molecule type" value="Genomic_DNA"/>
</dbReference>
<accession>A0A8S9J279</accession>
<dbReference type="EMBL" id="QGKY02001015">
    <property type="protein sequence ID" value="KAF2575622.1"/>
    <property type="molecule type" value="Genomic_DNA"/>
</dbReference>
<dbReference type="Proteomes" id="UP000266723">
    <property type="component" value="Unassembled WGS sequence"/>
</dbReference>
<reference evidence="1" key="1">
    <citation type="submission" date="2019-12" db="EMBL/GenBank/DDBJ databases">
        <title>Genome sequencing and annotation of Brassica cretica.</title>
        <authorList>
            <person name="Studholme D.J."/>
            <person name="Sarris P.F."/>
        </authorList>
    </citation>
    <scope>NUCLEOTIDE SEQUENCE</scope>
    <source>
        <strain evidence="1">PFS-102/07</strain>
        <tissue evidence="1">Leaf</tissue>
    </source>
</reference>
<evidence type="ECO:0000313" key="1">
    <source>
        <dbReference type="EMBL" id="KAF2575622.1"/>
    </source>
</evidence>
<gene>
    <name evidence="2" type="ORF">DY000_02012881</name>
    <name evidence="1" type="ORF">F2Q70_00001753</name>
</gene>
<sequence>MKSLMVAAPRPTRKNCQKKKVTLWEPMELMLTVLARNVSKKLELMRKKGKIWLTDTNATLSFIALKEKTKSNQR</sequence>
<reference evidence="2" key="2">
    <citation type="submission" date="2019-12" db="EMBL/GenBank/DDBJ databases">
        <authorList>
            <person name="Studholme D.J."/>
            <person name="Sarris P."/>
        </authorList>
    </citation>
    <scope>NUCLEOTIDE SEQUENCE</scope>
    <source>
        <strain evidence="2">PFS-1207/04</strain>
        <tissue evidence="2">Leaf</tissue>
    </source>
</reference>
<evidence type="ECO:0000313" key="3">
    <source>
        <dbReference type="Proteomes" id="UP000266723"/>
    </source>
</evidence>
<protein>
    <submittedName>
        <fullName evidence="1">Uncharacterized protein</fullName>
    </submittedName>
</protein>
<proteinExistence type="predicted"/>
<reference evidence="2 3" key="3">
    <citation type="journal article" date="2020" name="BMC Genomics">
        <title>Intraspecific diversification of the crop wild relative Brassica cretica Lam. using demographic model selection.</title>
        <authorList>
            <person name="Kioukis A."/>
            <person name="Michalopoulou V.A."/>
            <person name="Briers L."/>
            <person name="Pirintsos S."/>
            <person name="Studholme D.J."/>
            <person name="Pavlidis P."/>
            <person name="Sarris P.F."/>
        </authorList>
    </citation>
    <scope>NUCLEOTIDE SEQUENCE [LARGE SCALE GENOMIC DNA]</scope>
    <source>
        <strain evidence="3">cv. PFS-1207/04</strain>
        <strain evidence="2">PFS-1207/04</strain>
    </source>
</reference>
<dbReference type="AlphaFoldDB" id="A0A8S9J279"/>
<evidence type="ECO:0000313" key="2">
    <source>
        <dbReference type="EMBL" id="KAF3564223.1"/>
    </source>
</evidence>
<keyword evidence="3" id="KW-1185">Reference proteome</keyword>
<comment type="caution">
    <text evidence="1">The sequence shown here is derived from an EMBL/GenBank/DDBJ whole genome shotgun (WGS) entry which is preliminary data.</text>
</comment>
<name>A0A8S9J279_BRACR</name>
<organism evidence="1">
    <name type="scientific">Brassica cretica</name>
    <name type="common">Mustard</name>
    <dbReference type="NCBI Taxonomy" id="69181"/>
    <lineage>
        <taxon>Eukaryota</taxon>
        <taxon>Viridiplantae</taxon>
        <taxon>Streptophyta</taxon>
        <taxon>Embryophyta</taxon>
        <taxon>Tracheophyta</taxon>
        <taxon>Spermatophyta</taxon>
        <taxon>Magnoliopsida</taxon>
        <taxon>eudicotyledons</taxon>
        <taxon>Gunneridae</taxon>
        <taxon>Pentapetalae</taxon>
        <taxon>rosids</taxon>
        <taxon>malvids</taxon>
        <taxon>Brassicales</taxon>
        <taxon>Brassicaceae</taxon>
        <taxon>Brassiceae</taxon>
        <taxon>Brassica</taxon>
    </lineage>
</organism>